<evidence type="ECO:0000259" key="7">
    <source>
        <dbReference type="PROSITE" id="PS51898"/>
    </source>
</evidence>
<evidence type="ECO:0000313" key="10">
    <source>
        <dbReference type="Proteomes" id="UP000429811"/>
    </source>
</evidence>
<dbReference type="Pfam" id="PF14659">
    <property type="entry name" value="Phage_int_SAM_3"/>
    <property type="match status" value="1"/>
</dbReference>
<dbReference type="RefSeq" id="WP_009257247.1">
    <property type="nucleotide sequence ID" value="NZ_CACRUB010000046.1"/>
</dbReference>
<accession>A0A6I2RL45</accession>
<name>A0A6I2RL45_FLAPL</name>
<dbReference type="GO" id="GO:0015074">
    <property type="term" value="P:DNA integration"/>
    <property type="evidence" value="ECO:0007669"/>
    <property type="project" value="UniProtKB-KW"/>
</dbReference>
<dbReference type="PROSITE" id="PS51900">
    <property type="entry name" value="CB"/>
    <property type="match status" value="1"/>
</dbReference>
<dbReference type="PROSITE" id="PS51898">
    <property type="entry name" value="TYR_RECOMBINASE"/>
    <property type="match status" value="1"/>
</dbReference>
<dbReference type="InterPro" id="IPR002104">
    <property type="entry name" value="Integrase_catalytic"/>
</dbReference>
<dbReference type="Proteomes" id="UP000429811">
    <property type="component" value="Unassembled WGS sequence"/>
</dbReference>
<dbReference type="InterPro" id="IPR004107">
    <property type="entry name" value="Integrase_SAM-like_N"/>
</dbReference>
<dbReference type="InterPro" id="IPR044068">
    <property type="entry name" value="CB"/>
</dbReference>
<feature type="domain" description="Tyr recombinase" evidence="7">
    <location>
        <begin position="184"/>
        <end position="373"/>
    </location>
</feature>
<dbReference type="InterPro" id="IPR011010">
    <property type="entry name" value="DNA_brk_join_enz"/>
</dbReference>
<gene>
    <name evidence="9" type="ORF">GKE90_14220</name>
</gene>
<dbReference type="PANTHER" id="PTHR30349:SF91">
    <property type="entry name" value="INTA PROTEIN"/>
    <property type="match status" value="1"/>
</dbReference>
<comment type="similarity">
    <text evidence="2">Belongs to the 'phage' integrase family.</text>
</comment>
<sequence length="402" mass="44950">MGKRRPSGDGMVRKRPDGRWEGRIVVGHKADGSSIFRYLYADTQKELTTKLRQNIDAYQGVELTEQSKMTLAQWLDRWSTVYMTGVVRPNTLEGYRRDMDNHVKPYLGKKPLCKVTADDLRGLYQILLERGRKLPRKNCGSGLAPATVRGIHTTLHHALKTAADEGLIPFNPAEKATPPSVPNAPKRVLTHDQLEKFLCAIQFDPIWHDFFYTELTTGLRRGELCGLRWEDFDGQAGTLQVRRTIRASKGGELAVGETKTYAGQRTILLPHSTAQLLRKRKKAALTQWLFPDPLRPGRPVNPGSAYRRLKELLKQAELPSLRFHDLRHTFATHALASGVDAKTLSGILGHTKASFTLDTYTHATGDMHRNAAEIVGNVVTEWLGDELTVWQNEGNGATAAST</sequence>
<evidence type="ECO:0000256" key="2">
    <source>
        <dbReference type="ARBA" id="ARBA00008857"/>
    </source>
</evidence>
<evidence type="ECO:0000256" key="4">
    <source>
        <dbReference type="ARBA" id="ARBA00023125"/>
    </source>
</evidence>
<evidence type="ECO:0000256" key="5">
    <source>
        <dbReference type="ARBA" id="ARBA00023172"/>
    </source>
</evidence>
<evidence type="ECO:0000256" key="6">
    <source>
        <dbReference type="PROSITE-ProRule" id="PRU01248"/>
    </source>
</evidence>
<dbReference type="InterPro" id="IPR013762">
    <property type="entry name" value="Integrase-like_cat_sf"/>
</dbReference>
<evidence type="ECO:0000256" key="1">
    <source>
        <dbReference type="ARBA" id="ARBA00003283"/>
    </source>
</evidence>
<keyword evidence="5" id="KW-0233">DNA recombination</keyword>
<evidence type="ECO:0000313" key="9">
    <source>
        <dbReference type="EMBL" id="MSB49837.1"/>
    </source>
</evidence>
<dbReference type="EMBL" id="WKPO01000022">
    <property type="protein sequence ID" value="MSB49837.1"/>
    <property type="molecule type" value="Genomic_DNA"/>
</dbReference>
<keyword evidence="4 6" id="KW-0238">DNA-binding</keyword>
<dbReference type="GO" id="GO:0006310">
    <property type="term" value="P:DNA recombination"/>
    <property type="evidence" value="ECO:0007669"/>
    <property type="project" value="UniProtKB-KW"/>
</dbReference>
<dbReference type="SUPFAM" id="SSF56349">
    <property type="entry name" value="DNA breaking-rejoining enzymes"/>
    <property type="match status" value="1"/>
</dbReference>
<reference evidence="9 10" key="1">
    <citation type="journal article" date="2019" name="Nat. Med.">
        <title>A library of human gut bacterial isolates paired with longitudinal multiomics data enables mechanistic microbiome research.</title>
        <authorList>
            <person name="Poyet M."/>
            <person name="Groussin M."/>
            <person name="Gibbons S.M."/>
            <person name="Avila-Pacheco J."/>
            <person name="Jiang X."/>
            <person name="Kearney S.M."/>
            <person name="Perrotta A.R."/>
            <person name="Berdy B."/>
            <person name="Zhao S."/>
            <person name="Lieberman T.D."/>
            <person name="Swanson P.K."/>
            <person name="Smith M."/>
            <person name="Roesemann S."/>
            <person name="Alexander J.E."/>
            <person name="Rich S.A."/>
            <person name="Livny J."/>
            <person name="Vlamakis H."/>
            <person name="Clish C."/>
            <person name="Bullock K."/>
            <person name="Deik A."/>
            <person name="Scott J."/>
            <person name="Pierce K.A."/>
            <person name="Xavier R.J."/>
            <person name="Alm E.J."/>
        </authorList>
    </citation>
    <scope>NUCLEOTIDE SEQUENCE [LARGE SCALE GENOMIC DNA]</scope>
    <source>
        <strain evidence="9 10">BIOML-A5</strain>
    </source>
</reference>
<dbReference type="Pfam" id="PF00589">
    <property type="entry name" value="Phage_integrase"/>
    <property type="match status" value="1"/>
</dbReference>
<comment type="function">
    <text evidence="1">Site-specific tyrosine recombinase, which acts by catalyzing the cutting and rejoining of the recombining DNA molecules.</text>
</comment>
<dbReference type="GO" id="GO:0003677">
    <property type="term" value="F:DNA binding"/>
    <property type="evidence" value="ECO:0007669"/>
    <property type="project" value="UniProtKB-UniRule"/>
</dbReference>
<proteinExistence type="inferred from homology"/>
<dbReference type="CDD" id="cd01189">
    <property type="entry name" value="INT_ICEBs1_C_like"/>
    <property type="match status" value="1"/>
</dbReference>
<evidence type="ECO:0000256" key="3">
    <source>
        <dbReference type="ARBA" id="ARBA00022908"/>
    </source>
</evidence>
<dbReference type="InterPro" id="IPR050090">
    <property type="entry name" value="Tyrosine_recombinase_XerCD"/>
</dbReference>
<feature type="domain" description="Core-binding (CB)" evidence="8">
    <location>
        <begin position="69"/>
        <end position="163"/>
    </location>
</feature>
<dbReference type="Gene3D" id="1.10.150.130">
    <property type="match status" value="1"/>
</dbReference>
<dbReference type="AlphaFoldDB" id="A0A6I2RL45"/>
<evidence type="ECO:0000259" key="8">
    <source>
        <dbReference type="PROSITE" id="PS51900"/>
    </source>
</evidence>
<dbReference type="PANTHER" id="PTHR30349">
    <property type="entry name" value="PHAGE INTEGRASE-RELATED"/>
    <property type="match status" value="1"/>
</dbReference>
<comment type="caution">
    <text evidence="9">The sequence shown here is derived from an EMBL/GenBank/DDBJ whole genome shotgun (WGS) entry which is preliminary data.</text>
</comment>
<keyword evidence="3" id="KW-0229">DNA integration</keyword>
<dbReference type="InterPro" id="IPR010998">
    <property type="entry name" value="Integrase_recombinase_N"/>
</dbReference>
<protein>
    <submittedName>
        <fullName evidence="9">Tyrosine-type recombinase/integrase</fullName>
    </submittedName>
</protein>
<organism evidence="9 10">
    <name type="scientific">Flavonifractor plautii</name>
    <name type="common">Fusobacterium plautii</name>
    <dbReference type="NCBI Taxonomy" id="292800"/>
    <lineage>
        <taxon>Bacteria</taxon>
        <taxon>Bacillati</taxon>
        <taxon>Bacillota</taxon>
        <taxon>Clostridia</taxon>
        <taxon>Eubacteriales</taxon>
        <taxon>Oscillospiraceae</taxon>
        <taxon>Flavonifractor</taxon>
    </lineage>
</organism>
<dbReference type="Gene3D" id="1.10.443.10">
    <property type="entry name" value="Intergrase catalytic core"/>
    <property type="match status" value="1"/>
</dbReference>